<keyword evidence="7 10" id="KW-0030">Aminoacyl-tRNA synthetase</keyword>
<dbReference type="InterPro" id="IPR014729">
    <property type="entry name" value="Rossmann-like_a/b/a_fold"/>
</dbReference>
<comment type="caution">
    <text evidence="12">The sequence shown here is derived from an EMBL/GenBank/DDBJ whole genome shotgun (WGS) entry which is preliminary data.</text>
</comment>
<organism evidence="12 13">
    <name type="scientific">Candidatus Hodgkinia cicadicola</name>
    <dbReference type="NCBI Taxonomy" id="573658"/>
    <lineage>
        <taxon>Bacteria</taxon>
        <taxon>Pseudomonadati</taxon>
        <taxon>Pseudomonadota</taxon>
        <taxon>Alphaproteobacteria</taxon>
        <taxon>Hyphomicrobiales</taxon>
        <taxon>Candidatus Hodgkinia</taxon>
    </lineage>
</organism>
<comment type="similarity">
    <text evidence="1">Belongs to the class-I aminoacyl-tRNA synthetase family. IleS type 1 subfamily.</text>
</comment>
<evidence type="ECO:0000256" key="1">
    <source>
        <dbReference type="ARBA" id="ARBA00006887"/>
    </source>
</evidence>
<dbReference type="EC" id="6.1.1.5" evidence="12"/>
<dbReference type="EMBL" id="NXGS01000011">
    <property type="protein sequence ID" value="PIM96547.1"/>
    <property type="molecule type" value="Genomic_DNA"/>
</dbReference>
<dbReference type="SUPFAM" id="SSF47323">
    <property type="entry name" value="Anticodon-binding domain of a subclass of class I aminoacyl-tRNA synthetases"/>
    <property type="match status" value="1"/>
</dbReference>
<dbReference type="PANTHER" id="PTHR42765:SF1">
    <property type="entry name" value="ISOLEUCINE--TRNA LIGASE, MITOCHONDRIAL"/>
    <property type="match status" value="1"/>
</dbReference>
<name>A0ABX4MHG5_9HYPH</name>
<dbReference type="InterPro" id="IPR009080">
    <property type="entry name" value="tRNAsynth_Ia_anticodon-bd"/>
</dbReference>
<dbReference type="Gene3D" id="3.40.50.620">
    <property type="entry name" value="HUPs"/>
    <property type="match status" value="2"/>
</dbReference>
<evidence type="ECO:0000256" key="3">
    <source>
        <dbReference type="ARBA" id="ARBA00022598"/>
    </source>
</evidence>
<keyword evidence="13" id="KW-1185">Reference proteome</keyword>
<comment type="catalytic activity">
    <reaction evidence="9">
        <text>tRNA(Ile) + L-isoleucine + ATP = L-isoleucyl-tRNA(Ile) + AMP + diphosphate</text>
        <dbReference type="Rhea" id="RHEA:11060"/>
        <dbReference type="Rhea" id="RHEA-COMP:9666"/>
        <dbReference type="Rhea" id="RHEA-COMP:9695"/>
        <dbReference type="ChEBI" id="CHEBI:30616"/>
        <dbReference type="ChEBI" id="CHEBI:33019"/>
        <dbReference type="ChEBI" id="CHEBI:58045"/>
        <dbReference type="ChEBI" id="CHEBI:78442"/>
        <dbReference type="ChEBI" id="CHEBI:78528"/>
        <dbReference type="ChEBI" id="CHEBI:456215"/>
        <dbReference type="EC" id="6.1.1.5"/>
    </reaction>
</comment>
<keyword evidence="4 10" id="KW-0547">Nucleotide-binding</keyword>
<proteinExistence type="inferred from homology"/>
<dbReference type="Gene3D" id="1.10.730.20">
    <property type="match status" value="1"/>
</dbReference>
<evidence type="ECO:0000313" key="12">
    <source>
        <dbReference type="EMBL" id="PIM96547.1"/>
    </source>
</evidence>
<dbReference type="Proteomes" id="UP000229529">
    <property type="component" value="Unassembled WGS sequence"/>
</dbReference>
<dbReference type="InterPro" id="IPR002300">
    <property type="entry name" value="aa-tRNA-synth_Ia"/>
</dbReference>
<dbReference type="GO" id="GO:0004822">
    <property type="term" value="F:isoleucine-tRNA ligase activity"/>
    <property type="evidence" value="ECO:0007669"/>
    <property type="project" value="UniProtKB-EC"/>
</dbReference>
<keyword evidence="2" id="KW-0963">Cytoplasm</keyword>
<evidence type="ECO:0000313" key="13">
    <source>
        <dbReference type="Proteomes" id="UP000229529"/>
    </source>
</evidence>
<protein>
    <submittedName>
        <fullName evidence="12">Isoleucine--tRNA ligase</fullName>
        <ecNumber evidence="12">6.1.1.5</ecNumber>
    </submittedName>
</protein>
<evidence type="ECO:0000256" key="8">
    <source>
        <dbReference type="ARBA" id="ARBA00025217"/>
    </source>
</evidence>
<evidence type="ECO:0000259" key="11">
    <source>
        <dbReference type="Pfam" id="PF00133"/>
    </source>
</evidence>
<dbReference type="InterPro" id="IPR002301">
    <property type="entry name" value="Ile-tRNA-ligase"/>
</dbReference>
<evidence type="ECO:0000256" key="10">
    <source>
        <dbReference type="RuleBase" id="RU363035"/>
    </source>
</evidence>
<dbReference type="SUPFAM" id="SSF52374">
    <property type="entry name" value="Nucleotidylyl transferase"/>
    <property type="match status" value="1"/>
</dbReference>
<evidence type="ECO:0000256" key="9">
    <source>
        <dbReference type="ARBA" id="ARBA00048359"/>
    </source>
</evidence>
<evidence type="ECO:0000256" key="7">
    <source>
        <dbReference type="ARBA" id="ARBA00023146"/>
    </source>
</evidence>
<dbReference type="Pfam" id="PF00133">
    <property type="entry name" value="tRNA-synt_1"/>
    <property type="match status" value="1"/>
</dbReference>
<feature type="domain" description="Aminoacyl-tRNA synthetase class Ia" evidence="11">
    <location>
        <begin position="66"/>
        <end position="609"/>
    </location>
</feature>
<evidence type="ECO:0000256" key="6">
    <source>
        <dbReference type="ARBA" id="ARBA00022917"/>
    </source>
</evidence>
<dbReference type="PANTHER" id="PTHR42765">
    <property type="entry name" value="SOLEUCYL-TRNA SYNTHETASE"/>
    <property type="match status" value="1"/>
</dbReference>
<comment type="function">
    <text evidence="8">Catalyzes the attachment of isoleucine to tRNA(Ile). As IleRS can inadvertently accommodate and process structurally similar amino acids such as valine, to avoid such errors it has two additional distinct tRNA(Ile)-dependent editing activities. One activity is designated as 'pretransfer' editing and involves the hydrolysis of activated Val-AMP. The other activity is designated 'posttransfer' editing and involves deacylation of mischarged Val-tRNA(Ile).</text>
</comment>
<dbReference type="PRINTS" id="PR00984">
    <property type="entry name" value="TRNASYNTHILE"/>
</dbReference>
<keyword evidence="3 10" id="KW-0436">Ligase</keyword>
<keyword evidence="5 10" id="KW-0067">ATP-binding</keyword>
<dbReference type="InterPro" id="IPR001412">
    <property type="entry name" value="aa-tRNA-synth_I_CS"/>
</dbReference>
<accession>A0ABX4MHG5</accession>
<dbReference type="PROSITE" id="PS00178">
    <property type="entry name" value="AA_TRNA_LIGASE_I"/>
    <property type="match status" value="1"/>
</dbReference>
<keyword evidence="6 10" id="KW-0648">Protein biosynthesis</keyword>
<evidence type="ECO:0000256" key="2">
    <source>
        <dbReference type="ARBA" id="ARBA00022490"/>
    </source>
</evidence>
<reference evidence="12" key="1">
    <citation type="submission" date="2017-09" db="EMBL/GenBank/DDBJ databases">
        <authorList>
            <person name="Campbell M.A."/>
            <person name="Lukasik P."/>
            <person name="Simon C."/>
            <person name="McCutcheon J.P."/>
        </authorList>
    </citation>
    <scope>NUCLEOTIDE SEQUENCE [LARGE SCALE GENOMIC DNA]</scope>
    <source>
        <strain evidence="12">ALECUR</strain>
    </source>
</reference>
<gene>
    <name evidence="12" type="primary">ileS</name>
    <name evidence="12" type="ORF">alecur_51</name>
</gene>
<dbReference type="InterPro" id="IPR050081">
    <property type="entry name" value="Ile-tRNA_ligase"/>
</dbReference>
<evidence type="ECO:0000256" key="4">
    <source>
        <dbReference type="ARBA" id="ARBA00022741"/>
    </source>
</evidence>
<evidence type="ECO:0000256" key="5">
    <source>
        <dbReference type="ARBA" id="ARBA00022840"/>
    </source>
</evidence>
<sequence length="884" mass="102067">MILDLLILFSPLSGTSYPIGVPFIWKYLINMFNISLLREQDTVVDAKYTCYQLGNRGLNLVGMINRKRFGVLDGPPFANGELHLGHMINKILKDVCVRANESLGLAPSLKHNWDCHGLPVELQVEARMGNWKYLSFLCKVYSLNWVITQTLQLKMFGIHCYKPRTTLLSRPQRMINEGIHNLVKTGKILFGKKYSTWSLAEDSSISDIDVGKLVMDGLEGDVYGVVSRRRQVKITTTPTLLELLINSFKTDLRMLGTKMHFERSVVWSLPWGVYVNIPACGLGLRKVGQESILSLIENKPNQMGLKVLIPAGIITTLNVFNVFNLRSMPIVVGSEDRITIVDTTCESNRFINFVGSKKTFLTYNNKYFNKGTVDGGINPLRGEKHVINKLIACSLIKGCDKVGKRCFKSIRSKSLVINCISPQWYVKLDFNMKEMIKEVVSCVKFRPWWYRGLMLRLVGTRSDWIISRQRTWGMPICLVRGRFNKIIYDSNLLKRLEGMSVGDIGPCWSRIKILYNGYNKLHWLKVNDVLDVWFDAGMVYKLRKWRLPWDIVIEGPDQHRGWFQTLLIISVISKDKMPVKLLMTHPFVLNVNLEKMSKSTEGVSINNIVNEDHNVSRCWVSGLGLSENRIAEDNWSLKMTETLYKIDSVIRWSFSVLEYGIEMTPGLLRQVDRFVLHKLFIWNNMIRYFYSNCLFYAAMDLIESVCEWISSDYFELSKRILYCNFKSSARREDCLFVISCWIIQVCRWLSPVLPTKYKHILDLITVDNYILWKLPSNWFNLKIGLQFEVLDVISDIIDELMLVKRLTKDKVIIVTVIVKDINKLKLFKNISRYDISEYVKLNILYSKRIDRNVCIDVCGVVWIKVGIGIEDICCRCKGGIMSKE</sequence>